<evidence type="ECO:0000313" key="2">
    <source>
        <dbReference type="Proteomes" id="UP000003163"/>
    </source>
</evidence>
<name>J8ZYB9_EDHAE</name>
<protein>
    <submittedName>
        <fullName evidence="1">Uncharacterized protein</fullName>
    </submittedName>
</protein>
<organism evidence="1 2">
    <name type="scientific">Edhazardia aedis (strain USNM 41457)</name>
    <name type="common">Microsporidian parasite</name>
    <dbReference type="NCBI Taxonomy" id="1003232"/>
    <lineage>
        <taxon>Eukaryota</taxon>
        <taxon>Fungi</taxon>
        <taxon>Fungi incertae sedis</taxon>
        <taxon>Microsporidia</taxon>
        <taxon>Edhazardia</taxon>
    </lineage>
</organism>
<dbReference type="InParanoid" id="J8ZYB9"/>
<reference evidence="2" key="2">
    <citation type="submission" date="2015-07" db="EMBL/GenBank/DDBJ databases">
        <title>Contrasting host-pathogen interactions and genome evolution in two generalist and specialist microsporidian pathogens of mosquitoes.</title>
        <authorList>
            <consortium name="The Broad Institute Genomics Platform"/>
            <consortium name="The Broad Institute Genome Sequencing Center for Infectious Disease"/>
            <person name="Cuomo C.A."/>
            <person name="Sanscrainte N.D."/>
            <person name="Goldberg J.M."/>
            <person name="Heiman D."/>
            <person name="Young S."/>
            <person name="Zeng Q."/>
            <person name="Becnel J.J."/>
            <person name="Birren B.W."/>
        </authorList>
    </citation>
    <scope>NUCLEOTIDE SEQUENCE [LARGE SCALE GENOMIC DNA]</scope>
    <source>
        <strain evidence="2">USNM 41457</strain>
    </source>
</reference>
<comment type="caution">
    <text evidence="1">The sequence shown here is derived from an EMBL/GenBank/DDBJ whole genome shotgun (WGS) entry which is preliminary data.</text>
</comment>
<sequence length="247" mass="29953">MRTYFPVFSCLVYASCIGKHNDLQNNEDLNLNFIESNLEKYCICFYYMDLYICRYLKIVKSVFNDLLKFTQQIETLNNDDSKLRYWSSNWLTSFFRKEKRKRIEKKRKKLLEKIENIKDQCCRIRKNMFSLIKTINILDDEKPCDCRKNLSNVSKNLLGFLKGQEKLWNECYYFLLDSILNKEEDLTEVLQQINAIYTNINFQIAHLKLQKTFDDFKDFFLLNFEYFLKQCFLPKIVKECIITKKKF</sequence>
<dbReference type="AlphaFoldDB" id="J8ZYB9"/>
<dbReference type="HOGENOM" id="CLU_1124508_0_0_1"/>
<reference evidence="1 2" key="1">
    <citation type="submission" date="2011-08" db="EMBL/GenBank/DDBJ databases">
        <authorList>
            <person name="Liu Z.J."/>
            <person name="Shi F.L."/>
            <person name="Lu J.Q."/>
            <person name="Li M."/>
            <person name="Wang Z.L."/>
        </authorList>
    </citation>
    <scope>NUCLEOTIDE SEQUENCE [LARGE SCALE GENOMIC DNA]</scope>
    <source>
        <strain evidence="1 2">USNM 41457</strain>
    </source>
</reference>
<keyword evidence="2" id="KW-1185">Reference proteome</keyword>
<dbReference type="VEuPathDB" id="MicrosporidiaDB:EDEG_01165"/>
<gene>
    <name evidence="1" type="ORF">EDEG_01165</name>
</gene>
<dbReference type="EMBL" id="AFBI03000016">
    <property type="protein sequence ID" value="EJW04638.1"/>
    <property type="molecule type" value="Genomic_DNA"/>
</dbReference>
<dbReference type="Proteomes" id="UP000003163">
    <property type="component" value="Unassembled WGS sequence"/>
</dbReference>
<evidence type="ECO:0000313" key="1">
    <source>
        <dbReference type="EMBL" id="EJW04638.1"/>
    </source>
</evidence>
<accession>J8ZYB9</accession>
<proteinExistence type="predicted"/>